<comment type="caution">
    <text evidence="1">The sequence shown here is derived from an EMBL/GenBank/DDBJ whole genome shotgun (WGS) entry which is preliminary data.</text>
</comment>
<keyword evidence="2" id="KW-1185">Reference proteome</keyword>
<reference evidence="1" key="1">
    <citation type="submission" date="2022-02" db="EMBL/GenBank/DDBJ databases">
        <authorList>
            <person name="Leng L."/>
        </authorList>
    </citation>
    <scope>NUCLEOTIDE SEQUENCE</scope>
    <source>
        <strain evidence="1">JI</strain>
    </source>
</reference>
<name>A0A9X4GXN8_9FIRM</name>
<dbReference type="AlphaFoldDB" id="A0A9X4GXN8"/>
<evidence type="ECO:0000313" key="1">
    <source>
        <dbReference type="EMBL" id="MDF9406952.1"/>
    </source>
</evidence>
<sequence length="135" mass="14420">MNKRKIVFTVTLAVIIISILGYSAFAGVDNEPGGSNDPLVTQSYVDQYMQWKVAELKTGQVLQCHAGTEFIPRRGQAVVVDSTGNGIPDVTAGEDIHAGSATPLNHLLIVPRDDGRGVKAQSPAVVMYRGEATIQ</sequence>
<dbReference type="EMBL" id="JAKOAV010000001">
    <property type="protein sequence ID" value="MDF9406952.1"/>
    <property type="molecule type" value="Genomic_DNA"/>
</dbReference>
<organism evidence="1 2">
    <name type="scientific">Pelotomaculum isophthalicicum JI</name>
    <dbReference type="NCBI Taxonomy" id="947010"/>
    <lineage>
        <taxon>Bacteria</taxon>
        <taxon>Bacillati</taxon>
        <taxon>Bacillota</taxon>
        <taxon>Clostridia</taxon>
        <taxon>Eubacteriales</taxon>
        <taxon>Desulfotomaculaceae</taxon>
        <taxon>Pelotomaculum</taxon>
    </lineage>
</organism>
<dbReference type="RefSeq" id="WP_277442096.1">
    <property type="nucleotide sequence ID" value="NZ_JAKOAV010000001.1"/>
</dbReference>
<dbReference type="Proteomes" id="UP001154312">
    <property type="component" value="Unassembled WGS sequence"/>
</dbReference>
<proteinExistence type="predicted"/>
<accession>A0A9X4GXN8</accession>
<protein>
    <submittedName>
        <fullName evidence="1">Uncharacterized protein</fullName>
    </submittedName>
</protein>
<gene>
    <name evidence="1" type="ORF">L7E55_01015</name>
</gene>
<evidence type="ECO:0000313" key="2">
    <source>
        <dbReference type="Proteomes" id="UP001154312"/>
    </source>
</evidence>